<accession>A0ABT0KSF5</accession>
<gene>
    <name evidence="6" type="ORF">L2737_14825</name>
</gene>
<dbReference type="SUPFAM" id="SSF161084">
    <property type="entry name" value="MAPEG domain-like"/>
    <property type="match status" value="1"/>
</dbReference>
<keyword evidence="4 5" id="KW-0472">Membrane</keyword>
<name>A0ABT0KSF5_9GAMM</name>
<feature type="transmembrane region" description="Helical" evidence="5">
    <location>
        <begin position="21"/>
        <end position="42"/>
    </location>
</feature>
<protein>
    <submittedName>
        <fullName evidence="6">MAPEG family protein</fullName>
    </submittedName>
</protein>
<comment type="caution">
    <text evidence="6">The sequence shown here is derived from an EMBL/GenBank/DDBJ whole genome shotgun (WGS) entry which is preliminary data.</text>
</comment>
<feature type="transmembrane region" description="Helical" evidence="5">
    <location>
        <begin position="104"/>
        <end position="124"/>
    </location>
</feature>
<dbReference type="Gene3D" id="1.20.120.550">
    <property type="entry name" value="Membrane associated eicosanoid/glutathione metabolism-like domain"/>
    <property type="match status" value="1"/>
</dbReference>
<dbReference type="InterPro" id="IPR001129">
    <property type="entry name" value="Membr-assoc_MAPEG"/>
</dbReference>
<keyword evidence="2 5" id="KW-0812">Transmembrane</keyword>
<evidence type="ECO:0000256" key="3">
    <source>
        <dbReference type="ARBA" id="ARBA00022989"/>
    </source>
</evidence>
<keyword evidence="3 5" id="KW-1133">Transmembrane helix</keyword>
<proteinExistence type="predicted"/>
<dbReference type="PANTHER" id="PTHR31004">
    <property type="entry name" value="TRANSMEMBRANE PROTEIN 79"/>
    <property type="match status" value="1"/>
</dbReference>
<dbReference type="Pfam" id="PF01124">
    <property type="entry name" value="MAPEG"/>
    <property type="match status" value="1"/>
</dbReference>
<reference evidence="6 7" key="1">
    <citation type="submission" date="2022-01" db="EMBL/GenBank/DDBJ databases">
        <title>Whole genome-based taxonomy of the Shewanellaceae.</title>
        <authorList>
            <person name="Martin-Rodriguez A.J."/>
        </authorList>
    </citation>
    <scope>NUCLEOTIDE SEQUENCE [LARGE SCALE GENOMIC DNA]</scope>
    <source>
        <strain evidence="6 7">DSM 24955</strain>
    </source>
</reference>
<organism evidence="6 7">
    <name type="scientific">Shewanella electrodiphila</name>
    <dbReference type="NCBI Taxonomy" id="934143"/>
    <lineage>
        <taxon>Bacteria</taxon>
        <taxon>Pseudomonadati</taxon>
        <taxon>Pseudomonadota</taxon>
        <taxon>Gammaproteobacteria</taxon>
        <taxon>Alteromonadales</taxon>
        <taxon>Shewanellaceae</taxon>
        <taxon>Shewanella</taxon>
    </lineage>
</organism>
<feature type="transmembrane region" description="Helical" evidence="5">
    <location>
        <begin position="160"/>
        <end position="183"/>
    </location>
</feature>
<dbReference type="Proteomes" id="UP001202134">
    <property type="component" value="Unassembled WGS sequence"/>
</dbReference>
<evidence type="ECO:0000256" key="2">
    <source>
        <dbReference type="ARBA" id="ARBA00022692"/>
    </source>
</evidence>
<feature type="transmembrane region" description="Helical" evidence="5">
    <location>
        <begin position="130"/>
        <end position="148"/>
    </location>
</feature>
<evidence type="ECO:0000313" key="6">
    <source>
        <dbReference type="EMBL" id="MCL1046584.1"/>
    </source>
</evidence>
<sequence>MPISSSITNKLTSKQRDVTQGIVIGMLVSFAVVIYGALANPFEYSEPQSLIERLVIYAYGMILPTLSLIIAVGRVAKHRFFSAKDIDGSSYYEQSERVRRLQSVLQNTLEQFCIVMSVYFLWAFIMPADYMSLIGLISILFFIGRILFMRGYDKGAGARSIGFSLTFYPSVLTVGAIIIYLFYRTFT</sequence>
<evidence type="ECO:0000256" key="1">
    <source>
        <dbReference type="ARBA" id="ARBA00004370"/>
    </source>
</evidence>
<dbReference type="EMBL" id="JAKIKU010000008">
    <property type="protein sequence ID" value="MCL1046584.1"/>
    <property type="molecule type" value="Genomic_DNA"/>
</dbReference>
<dbReference type="PANTHER" id="PTHR31004:SF1">
    <property type="entry name" value="TRANSMEMBRANE PROTEIN 79"/>
    <property type="match status" value="1"/>
</dbReference>
<evidence type="ECO:0000313" key="7">
    <source>
        <dbReference type="Proteomes" id="UP001202134"/>
    </source>
</evidence>
<dbReference type="RefSeq" id="WP_248956223.1">
    <property type="nucleotide sequence ID" value="NZ_JAKIKU010000008.1"/>
</dbReference>
<dbReference type="InterPro" id="IPR023352">
    <property type="entry name" value="MAPEG-like_dom_sf"/>
</dbReference>
<evidence type="ECO:0000256" key="4">
    <source>
        <dbReference type="ARBA" id="ARBA00023136"/>
    </source>
</evidence>
<comment type="subcellular location">
    <subcellularLocation>
        <location evidence="1">Membrane</location>
    </subcellularLocation>
</comment>
<evidence type="ECO:0000256" key="5">
    <source>
        <dbReference type="SAM" id="Phobius"/>
    </source>
</evidence>
<keyword evidence="7" id="KW-1185">Reference proteome</keyword>
<feature type="transmembrane region" description="Helical" evidence="5">
    <location>
        <begin position="54"/>
        <end position="76"/>
    </location>
</feature>